<dbReference type="EMBL" id="KZ613843">
    <property type="protein sequence ID" value="PMD57894.1"/>
    <property type="molecule type" value="Genomic_DNA"/>
</dbReference>
<dbReference type="AlphaFoldDB" id="A0A2J6T4E9"/>
<protein>
    <submittedName>
        <fullName evidence="1">Uncharacterized protein</fullName>
    </submittedName>
</protein>
<gene>
    <name evidence="1" type="ORF">K444DRAFT_614826</name>
</gene>
<evidence type="ECO:0000313" key="2">
    <source>
        <dbReference type="Proteomes" id="UP000235371"/>
    </source>
</evidence>
<accession>A0A2J6T4E9</accession>
<feature type="non-terminal residue" evidence="1">
    <location>
        <position position="1"/>
    </location>
</feature>
<reference evidence="1 2" key="1">
    <citation type="submission" date="2016-04" db="EMBL/GenBank/DDBJ databases">
        <title>A degradative enzymes factory behind the ericoid mycorrhizal symbiosis.</title>
        <authorList>
            <consortium name="DOE Joint Genome Institute"/>
            <person name="Martino E."/>
            <person name="Morin E."/>
            <person name="Grelet G."/>
            <person name="Kuo A."/>
            <person name="Kohler A."/>
            <person name="Daghino S."/>
            <person name="Barry K."/>
            <person name="Choi C."/>
            <person name="Cichocki N."/>
            <person name="Clum A."/>
            <person name="Copeland A."/>
            <person name="Hainaut M."/>
            <person name="Haridas S."/>
            <person name="Labutti K."/>
            <person name="Lindquist E."/>
            <person name="Lipzen A."/>
            <person name="Khouja H.-R."/>
            <person name="Murat C."/>
            <person name="Ohm R."/>
            <person name="Olson A."/>
            <person name="Spatafora J."/>
            <person name="Veneault-Fourrey C."/>
            <person name="Henrissat B."/>
            <person name="Grigoriev I."/>
            <person name="Martin F."/>
            <person name="Perotto S."/>
        </authorList>
    </citation>
    <scope>NUCLEOTIDE SEQUENCE [LARGE SCALE GENOMIC DNA]</scope>
    <source>
        <strain evidence="1 2">E</strain>
    </source>
</reference>
<dbReference type="RefSeq" id="XP_024734798.1">
    <property type="nucleotide sequence ID" value="XM_024880601.1"/>
</dbReference>
<name>A0A2J6T4E9_9HELO</name>
<organism evidence="1 2">
    <name type="scientific">Hyaloscypha bicolor E</name>
    <dbReference type="NCBI Taxonomy" id="1095630"/>
    <lineage>
        <taxon>Eukaryota</taxon>
        <taxon>Fungi</taxon>
        <taxon>Dikarya</taxon>
        <taxon>Ascomycota</taxon>
        <taxon>Pezizomycotina</taxon>
        <taxon>Leotiomycetes</taxon>
        <taxon>Helotiales</taxon>
        <taxon>Hyaloscyphaceae</taxon>
        <taxon>Hyaloscypha</taxon>
        <taxon>Hyaloscypha bicolor</taxon>
    </lineage>
</organism>
<dbReference type="InParanoid" id="A0A2J6T4E9"/>
<evidence type="ECO:0000313" key="1">
    <source>
        <dbReference type="EMBL" id="PMD57894.1"/>
    </source>
</evidence>
<proteinExistence type="predicted"/>
<dbReference type="Proteomes" id="UP000235371">
    <property type="component" value="Unassembled WGS sequence"/>
</dbReference>
<dbReference type="GeneID" id="36588678"/>
<dbReference type="OrthoDB" id="3642826at2759"/>
<sequence length="64" mass="6621">MVGTQSLSASGPAVTVSDKTCSVVPGGASIVVDGSTEATSFATQAAHEEPRKIYVLAMFLVRRH</sequence>
<keyword evidence="2" id="KW-1185">Reference proteome</keyword>